<evidence type="ECO:0000313" key="2">
    <source>
        <dbReference type="Proteomes" id="UP000011841"/>
    </source>
</evidence>
<proteinExistence type="predicted"/>
<keyword evidence="2" id="KW-1185">Reference proteome</keyword>
<dbReference type="AlphaFoldDB" id="M4ZG65"/>
<dbReference type="KEGG" id="aol:S58_68810"/>
<gene>
    <name evidence="1" type="ORF">S58_68810</name>
</gene>
<protein>
    <submittedName>
        <fullName evidence="1">Uncharacterized protein</fullName>
    </submittedName>
</protein>
<name>M4ZG65_9BRAD</name>
<dbReference type="HOGENOM" id="CLU_2697350_0_0_5"/>
<evidence type="ECO:0000313" key="1">
    <source>
        <dbReference type="EMBL" id="BAM92847.1"/>
    </source>
</evidence>
<organism evidence="1 2">
    <name type="scientific">Bradyrhizobium oligotrophicum S58</name>
    <dbReference type="NCBI Taxonomy" id="1245469"/>
    <lineage>
        <taxon>Bacteria</taxon>
        <taxon>Pseudomonadati</taxon>
        <taxon>Pseudomonadota</taxon>
        <taxon>Alphaproteobacteria</taxon>
        <taxon>Hyphomicrobiales</taxon>
        <taxon>Nitrobacteraceae</taxon>
        <taxon>Bradyrhizobium</taxon>
    </lineage>
</organism>
<sequence length="73" mass="7875">MFAILPDSGVRKGELAMVYRVAIVGVIWLPIRFTQLAERLPGHELLVVVRAATTSGRGCCPVPTGIRGNSIPF</sequence>
<accession>M4ZG65</accession>
<dbReference type="Proteomes" id="UP000011841">
    <property type="component" value="Chromosome"/>
</dbReference>
<reference evidence="1 2" key="1">
    <citation type="journal article" date="2013" name="Appl. Environ. Microbiol.">
        <title>Genome analysis suggests that the soil oligotrophic bacterium Agromonas oligotrophica (Bradyrhizobium oligotrophicum) is a nitrogen-fixing symbiont of Aeschynomene indica.</title>
        <authorList>
            <person name="Okubo T."/>
            <person name="Fukushima S."/>
            <person name="Itakura M."/>
            <person name="Oshima K."/>
            <person name="Longtonglang A."/>
            <person name="Teaumroong N."/>
            <person name="Mitsui H."/>
            <person name="Hattori M."/>
            <person name="Hattori R."/>
            <person name="Hattori T."/>
            <person name="Minamisawa K."/>
        </authorList>
    </citation>
    <scope>NUCLEOTIDE SEQUENCE [LARGE SCALE GENOMIC DNA]</scope>
    <source>
        <strain evidence="1 2">S58</strain>
    </source>
</reference>
<dbReference type="EMBL" id="AP012603">
    <property type="protein sequence ID" value="BAM92847.1"/>
    <property type="molecule type" value="Genomic_DNA"/>
</dbReference>